<comment type="subcellular location">
    <subcellularLocation>
        <location evidence="1">Membrane</location>
        <topology evidence="1">Multi-pass membrane protein</topology>
    </subcellularLocation>
</comment>
<dbReference type="EMBL" id="JACAZH010000031">
    <property type="protein sequence ID" value="KAF7339568.1"/>
    <property type="molecule type" value="Genomic_DNA"/>
</dbReference>
<dbReference type="FunFam" id="1.20.1250.20:FF:000011">
    <property type="entry name" value="MFS multidrug transporter, putative"/>
    <property type="match status" value="1"/>
</dbReference>
<evidence type="ECO:0000313" key="7">
    <source>
        <dbReference type="EMBL" id="KAF7339568.1"/>
    </source>
</evidence>
<feature type="transmembrane region" description="Helical" evidence="5">
    <location>
        <begin position="139"/>
        <end position="158"/>
    </location>
</feature>
<feature type="transmembrane region" description="Helical" evidence="5">
    <location>
        <begin position="338"/>
        <end position="359"/>
    </location>
</feature>
<evidence type="ECO:0000256" key="2">
    <source>
        <dbReference type="ARBA" id="ARBA00022692"/>
    </source>
</evidence>
<dbReference type="AlphaFoldDB" id="A0A8H7CLC7"/>
<feature type="transmembrane region" description="Helical" evidence="5">
    <location>
        <begin position="108"/>
        <end position="127"/>
    </location>
</feature>
<dbReference type="PANTHER" id="PTHR23502:SF173">
    <property type="entry name" value="MFS-MULTIDRUG-RESISTANCE TRANSPORTER-RELATED"/>
    <property type="match status" value="1"/>
</dbReference>
<sequence length="517" mass="57103">MTDTVSQRSSTIHEETVHEKAVMPSDQKDPYLIDSFEEGDPANPKVCGFVDFWYFIHLMVQFENWSRLRRWYLTIFVGMLVLNATFASAAPSGIAVQLLEEYHMSQEVGTLAISLFVAGYCVGPILWGPLSEHYGRWPIFFYPFVVYTLFQVGCALAKNAATILVLRFLGGTFAAAPLTNSGGVISDIWDSGTRGKALALFTLAPFAGPTIGPTVAGFISTSGTDFRWVFWVLAIFAGVCCLLIVFTLPETYVPVLLARKAAKKRKDTGDPLFHAPMEKIVLTAWERAENILARPFKPMLLAMTLYMSFVYGCIYLLFEAYPIVFTEGHHLSAGISGLMFLPLLLGGTTSVTISIVVFNPRYEREAARLAPPASPPEFRLEMALIAAPLYVVAFFWFGWTSFPSISLWAPLMSGYVLGFAINWIFVDAQFKVNPAPNNLLFLDTYLSIAASALAGNTVVRSVFGAVFPLFATQMYNALGPRWASSLLGFVALIMVPIPIVLMRFGPTIRAKSKFVPV</sequence>
<evidence type="ECO:0000313" key="8">
    <source>
        <dbReference type="Proteomes" id="UP000623467"/>
    </source>
</evidence>
<dbReference type="InterPro" id="IPR020846">
    <property type="entry name" value="MFS_dom"/>
</dbReference>
<keyword evidence="3 5" id="KW-1133">Transmembrane helix</keyword>
<dbReference type="GO" id="GO:0022857">
    <property type="term" value="F:transmembrane transporter activity"/>
    <property type="evidence" value="ECO:0007669"/>
    <property type="project" value="InterPro"/>
</dbReference>
<keyword evidence="8" id="KW-1185">Reference proteome</keyword>
<gene>
    <name evidence="7" type="ORF">MSAN_02171300</name>
</gene>
<dbReference type="CDD" id="cd17323">
    <property type="entry name" value="MFS_Tpo1_MDR_like"/>
    <property type="match status" value="1"/>
</dbReference>
<protein>
    <submittedName>
        <fullName evidence="7">Putative mfs-multidrug-resistance transporter</fullName>
    </submittedName>
</protein>
<feature type="transmembrane region" description="Helical" evidence="5">
    <location>
        <begin position="482"/>
        <end position="504"/>
    </location>
</feature>
<keyword evidence="4 5" id="KW-0472">Membrane</keyword>
<accession>A0A8H7CLC7</accession>
<keyword evidence="2 5" id="KW-0812">Transmembrane</keyword>
<evidence type="ECO:0000259" key="6">
    <source>
        <dbReference type="PROSITE" id="PS50850"/>
    </source>
</evidence>
<organism evidence="7 8">
    <name type="scientific">Mycena sanguinolenta</name>
    <dbReference type="NCBI Taxonomy" id="230812"/>
    <lineage>
        <taxon>Eukaryota</taxon>
        <taxon>Fungi</taxon>
        <taxon>Dikarya</taxon>
        <taxon>Basidiomycota</taxon>
        <taxon>Agaricomycotina</taxon>
        <taxon>Agaricomycetes</taxon>
        <taxon>Agaricomycetidae</taxon>
        <taxon>Agaricales</taxon>
        <taxon>Marasmiineae</taxon>
        <taxon>Mycenaceae</taxon>
        <taxon>Mycena</taxon>
    </lineage>
</organism>
<dbReference type="Gene3D" id="1.20.1250.20">
    <property type="entry name" value="MFS general substrate transporter like domains"/>
    <property type="match status" value="1"/>
</dbReference>
<feature type="transmembrane region" description="Helical" evidence="5">
    <location>
        <begin position="197"/>
        <end position="216"/>
    </location>
</feature>
<evidence type="ECO:0000256" key="4">
    <source>
        <dbReference type="ARBA" id="ARBA00023136"/>
    </source>
</evidence>
<dbReference type="InterPro" id="IPR011701">
    <property type="entry name" value="MFS"/>
</dbReference>
<feature type="transmembrane region" description="Helical" evidence="5">
    <location>
        <begin position="71"/>
        <end position="96"/>
    </location>
</feature>
<feature type="transmembrane region" description="Helical" evidence="5">
    <location>
        <begin position="164"/>
        <end position="185"/>
    </location>
</feature>
<feature type="transmembrane region" description="Helical" evidence="5">
    <location>
        <begin position="299"/>
        <end position="318"/>
    </location>
</feature>
<comment type="caution">
    <text evidence="7">The sequence shown here is derived from an EMBL/GenBank/DDBJ whole genome shotgun (WGS) entry which is preliminary data.</text>
</comment>
<dbReference type="PANTHER" id="PTHR23502">
    <property type="entry name" value="MAJOR FACILITATOR SUPERFAMILY"/>
    <property type="match status" value="1"/>
</dbReference>
<dbReference type="OrthoDB" id="9986881at2759"/>
<feature type="domain" description="Major facilitator superfamily (MFS) profile" evidence="6">
    <location>
        <begin position="71"/>
        <end position="517"/>
    </location>
</feature>
<dbReference type="SUPFAM" id="SSF103473">
    <property type="entry name" value="MFS general substrate transporter"/>
    <property type="match status" value="1"/>
</dbReference>
<name>A0A8H7CLC7_9AGAR</name>
<reference evidence="7" key="1">
    <citation type="submission" date="2020-05" db="EMBL/GenBank/DDBJ databases">
        <title>Mycena genomes resolve the evolution of fungal bioluminescence.</title>
        <authorList>
            <person name="Tsai I.J."/>
        </authorList>
    </citation>
    <scope>NUCLEOTIDE SEQUENCE</scope>
    <source>
        <strain evidence="7">160909Yilan</strain>
    </source>
</reference>
<feature type="transmembrane region" description="Helical" evidence="5">
    <location>
        <begin position="445"/>
        <end position="470"/>
    </location>
</feature>
<dbReference type="InterPro" id="IPR036259">
    <property type="entry name" value="MFS_trans_sf"/>
</dbReference>
<dbReference type="Pfam" id="PF07690">
    <property type="entry name" value="MFS_1"/>
    <property type="match status" value="1"/>
</dbReference>
<feature type="transmembrane region" description="Helical" evidence="5">
    <location>
        <begin position="380"/>
        <end position="399"/>
    </location>
</feature>
<feature type="transmembrane region" description="Helical" evidence="5">
    <location>
        <begin position="405"/>
        <end position="425"/>
    </location>
</feature>
<evidence type="ECO:0000256" key="3">
    <source>
        <dbReference type="ARBA" id="ARBA00022989"/>
    </source>
</evidence>
<evidence type="ECO:0000256" key="1">
    <source>
        <dbReference type="ARBA" id="ARBA00004141"/>
    </source>
</evidence>
<dbReference type="PROSITE" id="PS50850">
    <property type="entry name" value="MFS"/>
    <property type="match status" value="1"/>
</dbReference>
<proteinExistence type="predicted"/>
<dbReference type="GO" id="GO:0005886">
    <property type="term" value="C:plasma membrane"/>
    <property type="evidence" value="ECO:0007669"/>
    <property type="project" value="TreeGrafter"/>
</dbReference>
<dbReference type="Proteomes" id="UP000623467">
    <property type="component" value="Unassembled WGS sequence"/>
</dbReference>
<evidence type="ECO:0000256" key="5">
    <source>
        <dbReference type="SAM" id="Phobius"/>
    </source>
</evidence>
<feature type="transmembrane region" description="Helical" evidence="5">
    <location>
        <begin position="228"/>
        <end position="257"/>
    </location>
</feature>